<gene>
    <name evidence="4" type="ORF">CTKZ_36170</name>
</gene>
<dbReference type="PROSITE" id="PS00061">
    <property type="entry name" value="ADH_SHORT"/>
    <property type="match status" value="1"/>
</dbReference>
<dbReference type="EMBL" id="BHYL01000423">
    <property type="protein sequence ID" value="GCD22055.1"/>
    <property type="molecule type" value="Genomic_DNA"/>
</dbReference>
<dbReference type="CDD" id="cd05233">
    <property type="entry name" value="SDR_c"/>
    <property type="match status" value="1"/>
</dbReference>
<reference evidence="4 5" key="1">
    <citation type="submission" date="2018-11" db="EMBL/GenBank/DDBJ databases">
        <title>Draft genome sequence of Cellulomonas takizawaensis strain TKZ-21.</title>
        <authorList>
            <person name="Yamamura H."/>
            <person name="Hayashi T."/>
            <person name="Hamada M."/>
            <person name="Serisawa Y."/>
            <person name="Matsuyama K."/>
            <person name="Nakagawa Y."/>
            <person name="Otoguro M."/>
            <person name="Yanagida F."/>
            <person name="Hayakawa M."/>
        </authorList>
    </citation>
    <scope>NUCLEOTIDE SEQUENCE [LARGE SCALE GENOMIC DNA]</scope>
    <source>
        <strain evidence="4 5">TKZ-21</strain>
    </source>
</reference>
<dbReference type="SUPFAM" id="SSF51735">
    <property type="entry name" value="NAD(P)-binding Rossmann-fold domains"/>
    <property type="match status" value="1"/>
</dbReference>
<keyword evidence="5" id="KW-1185">Reference proteome</keyword>
<comment type="similarity">
    <text evidence="1">Belongs to the short-chain dehydrogenases/reductases (SDR) family.</text>
</comment>
<dbReference type="Pfam" id="PF00106">
    <property type="entry name" value="adh_short"/>
    <property type="match status" value="1"/>
</dbReference>
<feature type="domain" description="Ketoreductase" evidence="3">
    <location>
        <begin position="11"/>
        <end position="190"/>
    </location>
</feature>
<dbReference type="PANTHER" id="PTHR44196:SF2">
    <property type="entry name" value="SHORT-CHAIN DEHYDROGENASE-RELATED"/>
    <property type="match status" value="1"/>
</dbReference>
<dbReference type="InterPro" id="IPR057326">
    <property type="entry name" value="KR_dom"/>
</dbReference>
<sequence>MPDRPIDQPRPLAVVTGASSGIGLELAQCFADGGFDLLLTALEADVSLVADRLGGEVATRAVQADLSTVEGVETLLAEVRALGRPVDALALNAGTAQGGRFVETPLDGELETIRLNVESTVRLSKALLPAMVERGSGRVLVTSSTAATQPGPYYATYAASKSFLTSFAEAVRHELEGTGVTVTVLAPGPTDTSFFEQAGMEDTPVADSPKDDPADVARQGYEALMKGKDKVEVHSLKARMQMAAAAVLPDKAKAAMHAVYTKPKDD</sequence>
<dbReference type="PRINTS" id="PR00081">
    <property type="entry name" value="GDHRDH"/>
</dbReference>
<dbReference type="GO" id="GO:0016020">
    <property type="term" value="C:membrane"/>
    <property type="evidence" value="ECO:0007669"/>
    <property type="project" value="TreeGrafter"/>
</dbReference>
<accession>A0A401V562</accession>
<dbReference type="AlphaFoldDB" id="A0A401V562"/>
<dbReference type="PANTHER" id="PTHR44196">
    <property type="entry name" value="DEHYDROGENASE/REDUCTASE SDR FAMILY MEMBER 7B"/>
    <property type="match status" value="1"/>
</dbReference>
<dbReference type="RefSeq" id="WP_235843582.1">
    <property type="nucleotide sequence ID" value="NZ_BHYL01000423.1"/>
</dbReference>
<dbReference type="GO" id="GO:0016491">
    <property type="term" value="F:oxidoreductase activity"/>
    <property type="evidence" value="ECO:0007669"/>
    <property type="project" value="UniProtKB-KW"/>
</dbReference>
<keyword evidence="2" id="KW-0560">Oxidoreductase</keyword>
<protein>
    <submittedName>
        <fullName evidence="4">Oxidoreductase</fullName>
    </submittedName>
</protein>
<organism evidence="4 5">
    <name type="scientific">Cellulomonas algicola</name>
    <dbReference type="NCBI Taxonomy" id="2071633"/>
    <lineage>
        <taxon>Bacteria</taxon>
        <taxon>Bacillati</taxon>
        <taxon>Actinomycetota</taxon>
        <taxon>Actinomycetes</taxon>
        <taxon>Micrococcales</taxon>
        <taxon>Cellulomonadaceae</taxon>
        <taxon>Cellulomonas</taxon>
    </lineage>
</organism>
<evidence type="ECO:0000259" key="3">
    <source>
        <dbReference type="SMART" id="SM00822"/>
    </source>
</evidence>
<dbReference type="Gene3D" id="3.40.50.720">
    <property type="entry name" value="NAD(P)-binding Rossmann-like Domain"/>
    <property type="match status" value="1"/>
</dbReference>
<dbReference type="InterPro" id="IPR020904">
    <property type="entry name" value="Sc_DH/Rdtase_CS"/>
</dbReference>
<dbReference type="InterPro" id="IPR002347">
    <property type="entry name" value="SDR_fam"/>
</dbReference>
<evidence type="ECO:0000256" key="2">
    <source>
        <dbReference type="ARBA" id="ARBA00023002"/>
    </source>
</evidence>
<evidence type="ECO:0000313" key="5">
    <source>
        <dbReference type="Proteomes" id="UP000288246"/>
    </source>
</evidence>
<dbReference type="SMART" id="SM00822">
    <property type="entry name" value="PKS_KR"/>
    <property type="match status" value="1"/>
</dbReference>
<evidence type="ECO:0000313" key="4">
    <source>
        <dbReference type="EMBL" id="GCD22055.1"/>
    </source>
</evidence>
<dbReference type="InterPro" id="IPR036291">
    <property type="entry name" value="NAD(P)-bd_dom_sf"/>
</dbReference>
<dbReference type="Proteomes" id="UP000288246">
    <property type="component" value="Unassembled WGS sequence"/>
</dbReference>
<proteinExistence type="inferred from homology"/>
<comment type="caution">
    <text evidence="4">The sequence shown here is derived from an EMBL/GenBank/DDBJ whole genome shotgun (WGS) entry which is preliminary data.</text>
</comment>
<evidence type="ECO:0000256" key="1">
    <source>
        <dbReference type="ARBA" id="ARBA00006484"/>
    </source>
</evidence>
<name>A0A401V562_9CELL</name>